<protein>
    <submittedName>
        <fullName evidence="2">Uncharacterized protein</fullName>
    </submittedName>
</protein>
<feature type="compositionally biased region" description="Acidic residues" evidence="1">
    <location>
        <begin position="192"/>
        <end position="202"/>
    </location>
</feature>
<dbReference type="InParanoid" id="G5A461"/>
<feature type="compositionally biased region" description="Polar residues" evidence="1">
    <location>
        <begin position="73"/>
        <end position="90"/>
    </location>
</feature>
<dbReference type="Proteomes" id="UP000002640">
    <property type="component" value="Unassembled WGS sequence"/>
</dbReference>
<keyword evidence="3" id="KW-1185">Reference proteome</keyword>
<dbReference type="EMBL" id="JH159159">
    <property type="protein sequence ID" value="EGZ09507.1"/>
    <property type="molecule type" value="Genomic_DNA"/>
</dbReference>
<name>G5A461_PHYSP</name>
<gene>
    <name evidence="2" type="ORF">PHYSODRAFT_305025</name>
</gene>
<dbReference type="KEGG" id="psoj:PHYSODRAFT_305025"/>
<organism evidence="2 3">
    <name type="scientific">Phytophthora sojae (strain P6497)</name>
    <name type="common">Soybean stem and root rot agent</name>
    <name type="synonym">Phytophthora megasperma f. sp. glycines</name>
    <dbReference type="NCBI Taxonomy" id="1094619"/>
    <lineage>
        <taxon>Eukaryota</taxon>
        <taxon>Sar</taxon>
        <taxon>Stramenopiles</taxon>
        <taxon>Oomycota</taxon>
        <taxon>Peronosporomycetes</taxon>
        <taxon>Peronosporales</taxon>
        <taxon>Peronosporaceae</taxon>
        <taxon>Phytophthora</taxon>
    </lineage>
</organism>
<feature type="compositionally biased region" description="Basic residues" evidence="1">
    <location>
        <begin position="161"/>
        <end position="170"/>
    </location>
</feature>
<dbReference type="AlphaFoldDB" id="G5A461"/>
<sequence>MEELYERVLAHLPTPQLHKSYNDVLRDELSSVSQALDDVLAAFAKLEEVRDAVSKLQKQSHDPPTGGRRDSSRTSADNAMELQQQLQRQVENPAAGMKVAKLKRKRVHEEAPTAPGGVHPVGFSGGEKAPSNGTINKVERMETAVDSDSENSEEAMGNTRRAQKSKRRKSVVVERKVAAAFDSASSSSSEPESGEDSDEVEGSEAAWKALMSKGALCAPSTEVKGGPDGVKKSETGNSAITQLLKKSATYWKTIVEEVGKLSPMSRSFIIPEVLAALKESVEADVDGSQQSEVACTLKILLGWGTHKREYDAECAGMYREYADAVEAYADRLPSSAQKDELKRLNGALSTTIKRLDGVVMSNTAKATREGSIREAKRTDAVSNVIGRPINGETRIGRLLRLLVAFKRESADPNDTFGNRMIKVVGTMSRWLSEDLHKPLFLALYRVVVNTLLKFSIRIPKVSKRDRVVGLLENMFDAISGSPNSKERLAKIHNRVTQLFEEVKQYQGKPILGLESKKLMDAIGILRNDVTTHIGMQQCAAVSRYSKIPYKLKTRPTSRHR</sequence>
<feature type="region of interest" description="Disordered" evidence="1">
    <location>
        <begin position="54"/>
        <end position="204"/>
    </location>
</feature>
<proteinExistence type="predicted"/>
<accession>G5A461</accession>
<evidence type="ECO:0000313" key="2">
    <source>
        <dbReference type="EMBL" id="EGZ09507.1"/>
    </source>
</evidence>
<dbReference type="RefSeq" id="XP_009534368.1">
    <property type="nucleotide sequence ID" value="XM_009536073.1"/>
</dbReference>
<dbReference type="GeneID" id="20642492"/>
<feature type="compositionally biased region" description="Low complexity" evidence="1">
    <location>
        <begin position="178"/>
        <end position="191"/>
    </location>
</feature>
<dbReference type="SMR" id="G5A461"/>
<evidence type="ECO:0000313" key="3">
    <source>
        <dbReference type="Proteomes" id="UP000002640"/>
    </source>
</evidence>
<evidence type="ECO:0000256" key="1">
    <source>
        <dbReference type="SAM" id="MobiDB-lite"/>
    </source>
</evidence>
<reference evidence="2 3" key="1">
    <citation type="journal article" date="2006" name="Science">
        <title>Phytophthora genome sequences uncover evolutionary origins and mechanisms of pathogenesis.</title>
        <authorList>
            <person name="Tyler B.M."/>
            <person name="Tripathy S."/>
            <person name="Zhang X."/>
            <person name="Dehal P."/>
            <person name="Jiang R.H."/>
            <person name="Aerts A."/>
            <person name="Arredondo F.D."/>
            <person name="Baxter L."/>
            <person name="Bensasson D."/>
            <person name="Beynon J.L."/>
            <person name="Chapman J."/>
            <person name="Damasceno C.M."/>
            <person name="Dorrance A.E."/>
            <person name="Dou D."/>
            <person name="Dickerman A.W."/>
            <person name="Dubchak I.L."/>
            <person name="Garbelotto M."/>
            <person name="Gijzen M."/>
            <person name="Gordon S.G."/>
            <person name="Govers F."/>
            <person name="Grunwald N.J."/>
            <person name="Huang W."/>
            <person name="Ivors K.L."/>
            <person name="Jones R.W."/>
            <person name="Kamoun S."/>
            <person name="Krampis K."/>
            <person name="Lamour K.H."/>
            <person name="Lee M.K."/>
            <person name="McDonald W.H."/>
            <person name="Medina M."/>
            <person name="Meijer H.J."/>
            <person name="Nordberg E.K."/>
            <person name="Maclean D.J."/>
            <person name="Ospina-Giraldo M.D."/>
            <person name="Morris P.F."/>
            <person name="Phuntumart V."/>
            <person name="Putnam N.H."/>
            <person name="Rash S."/>
            <person name="Rose J.K."/>
            <person name="Sakihama Y."/>
            <person name="Salamov A.A."/>
            <person name="Savidor A."/>
            <person name="Scheuring C.F."/>
            <person name="Smith B.M."/>
            <person name="Sobral B.W."/>
            <person name="Terry A."/>
            <person name="Torto-Alalibo T.A."/>
            <person name="Win J."/>
            <person name="Xu Z."/>
            <person name="Zhang H."/>
            <person name="Grigoriev I.V."/>
            <person name="Rokhsar D.S."/>
            <person name="Boore J.L."/>
        </authorList>
    </citation>
    <scope>NUCLEOTIDE SEQUENCE [LARGE SCALE GENOMIC DNA]</scope>
    <source>
        <strain evidence="2 3">P6497</strain>
    </source>
</reference>